<evidence type="ECO:0000256" key="1">
    <source>
        <dbReference type="SAM" id="MobiDB-lite"/>
    </source>
</evidence>
<feature type="region of interest" description="Disordered" evidence="1">
    <location>
        <begin position="73"/>
        <end position="92"/>
    </location>
</feature>
<protein>
    <recommendedName>
        <fullName evidence="4">Translocase</fullName>
    </recommendedName>
</protein>
<organism evidence="2 3">
    <name type="scientific">Sulfitobacter aestuarii</name>
    <dbReference type="NCBI Taxonomy" id="2161676"/>
    <lineage>
        <taxon>Bacteria</taxon>
        <taxon>Pseudomonadati</taxon>
        <taxon>Pseudomonadota</taxon>
        <taxon>Alphaproteobacteria</taxon>
        <taxon>Rhodobacterales</taxon>
        <taxon>Roseobacteraceae</taxon>
        <taxon>Sulfitobacter</taxon>
    </lineage>
</organism>
<reference evidence="3" key="1">
    <citation type="journal article" date="2019" name="Int. J. Syst. Evol. Microbiol.">
        <title>The Global Catalogue of Microorganisms (GCM) 10K type strain sequencing project: providing services to taxonomists for standard genome sequencing and annotation.</title>
        <authorList>
            <consortium name="The Broad Institute Genomics Platform"/>
            <consortium name="The Broad Institute Genome Sequencing Center for Infectious Disease"/>
            <person name="Wu L."/>
            <person name="Ma J."/>
        </authorList>
    </citation>
    <scope>NUCLEOTIDE SEQUENCE [LARGE SCALE GENOMIC DNA]</scope>
    <source>
        <strain evidence="3">TISTR 2562</strain>
    </source>
</reference>
<sequence length="324" mass="34070">MARGKEVLTAAGTLGCAAAVGFVMQSSDIADQRYSKVSAERQAILQAQHTLLDVESITLTSAVYDDAVDLPGSNSRVAKRSPPPLLPRPDLPNAVATPDCAMKAEARAMQAAMVSLSLSASCLPNERISIHHNGMIFTETTSAEGSLDLEIPALARDAVFILAFGNGEGAVAQTRVDDLTDFDRVVLQWKGDTGFQIHAREFGADYGAEGHVWAEAPGEMSAAMTGESGYLVQLGNTDVSDPLMAEVYSFPAAAAAPGGKVDLSVETEISAQNCGMEIEAQALELSGAGQVRSRDLTLAVPDCDTIGGFLVLNNLLQDMKVAQK</sequence>
<proteinExistence type="predicted"/>
<evidence type="ECO:0000313" key="2">
    <source>
        <dbReference type="EMBL" id="MFD2738358.1"/>
    </source>
</evidence>
<gene>
    <name evidence="2" type="ORF">ACFSUD_02130</name>
</gene>
<dbReference type="Proteomes" id="UP001597474">
    <property type="component" value="Unassembled WGS sequence"/>
</dbReference>
<dbReference type="RefSeq" id="WP_386371005.1">
    <property type="nucleotide sequence ID" value="NZ_JBHUMP010000001.1"/>
</dbReference>
<comment type="caution">
    <text evidence="2">The sequence shown here is derived from an EMBL/GenBank/DDBJ whole genome shotgun (WGS) entry which is preliminary data.</text>
</comment>
<keyword evidence="3" id="KW-1185">Reference proteome</keyword>
<dbReference type="EMBL" id="JBHUMP010000001">
    <property type="protein sequence ID" value="MFD2738358.1"/>
    <property type="molecule type" value="Genomic_DNA"/>
</dbReference>
<evidence type="ECO:0008006" key="4">
    <source>
        <dbReference type="Google" id="ProtNLM"/>
    </source>
</evidence>
<accession>A0ABW5TXK5</accession>
<feature type="compositionally biased region" description="Pro residues" evidence="1">
    <location>
        <begin position="81"/>
        <end position="90"/>
    </location>
</feature>
<evidence type="ECO:0000313" key="3">
    <source>
        <dbReference type="Proteomes" id="UP001597474"/>
    </source>
</evidence>
<name>A0ABW5TXK5_9RHOB</name>